<dbReference type="FunCoup" id="A0A6N7EZX4">
    <property type="interactions" value="138"/>
</dbReference>
<reference evidence="2 3" key="1">
    <citation type="submission" date="2019-10" db="EMBL/GenBank/DDBJ databases">
        <title>Cardiobacteriales fam. a chemoheterotrophic member of the order Cardiobacteriales, and proposal of Cardiobacteriales fam. nov.</title>
        <authorList>
            <person name="Wang C."/>
        </authorList>
    </citation>
    <scope>NUCLEOTIDE SEQUENCE [LARGE SCALE GENOMIC DNA]</scope>
    <source>
        <strain evidence="2 3">ML27</strain>
    </source>
</reference>
<dbReference type="InterPro" id="IPR008869">
    <property type="entry name" value="MlaC/ttg2D"/>
</dbReference>
<sequence>MKQVVIKSMVIATLWASMAASAWAQSVDDALTVVKASVEVMLSDLKANKSKYAADPSALNQTIDAKVLPYFDVDAMARFVLGQSWKDASETQQQDFLTEFKQLIMRSYSSSMLDYADARVDYGEPSPLRKNRTKIPVTVTNAVGERYALELSLRYRQGEWKVYDVALDGLSVVTSYRSSLGEEVAQKGLQQVIDEIKDLNARGAVK</sequence>
<dbReference type="Gene3D" id="3.10.450.710">
    <property type="entry name" value="Tgt2/MlaC"/>
    <property type="match status" value="1"/>
</dbReference>
<evidence type="ECO:0000313" key="3">
    <source>
        <dbReference type="Proteomes" id="UP000471298"/>
    </source>
</evidence>
<dbReference type="PANTHER" id="PTHR36573:SF1">
    <property type="entry name" value="INTERMEMBRANE PHOSPHOLIPID TRANSPORT SYSTEM BINDING PROTEIN MLAC"/>
    <property type="match status" value="1"/>
</dbReference>
<dbReference type="PANTHER" id="PTHR36573">
    <property type="entry name" value="INTERMEMBRANE PHOSPHOLIPID TRANSPORT SYSTEM BINDING PROTEIN MLAC"/>
    <property type="match status" value="1"/>
</dbReference>
<evidence type="ECO:0000313" key="2">
    <source>
        <dbReference type="EMBL" id="MPV86687.1"/>
    </source>
</evidence>
<organism evidence="2 3">
    <name type="scientific">Ostreibacterium oceani</name>
    <dbReference type="NCBI Taxonomy" id="2654998"/>
    <lineage>
        <taxon>Bacteria</taxon>
        <taxon>Pseudomonadati</taxon>
        <taxon>Pseudomonadota</taxon>
        <taxon>Gammaproteobacteria</taxon>
        <taxon>Cardiobacteriales</taxon>
        <taxon>Ostreibacteriaceae</taxon>
        <taxon>Ostreibacterium</taxon>
    </lineage>
</organism>
<dbReference type="PIRSF" id="PIRSF004649">
    <property type="entry name" value="MlaC"/>
    <property type="match status" value="1"/>
</dbReference>
<dbReference type="InParanoid" id="A0A6N7EZX4"/>
<dbReference type="InterPro" id="IPR042245">
    <property type="entry name" value="Tgt2/MlaC_sf"/>
</dbReference>
<dbReference type="Proteomes" id="UP000471298">
    <property type="component" value="Unassembled WGS sequence"/>
</dbReference>
<dbReference type="Pfam" id="PF05494">
    <property type="entry name" value="MlaC"/>
    <property type="match status" value="1"/>
</dbReference>
<comment type="caution">
    <text evidence="2">The sequence shown here is derived from an EMBL/GenBank/DDBJ whole genome shotgun (WGS) entry which is preliminary data.</text>
</comment>
<evidence type="ECO:0000256" key="1">
    <source>
        <dbReference type="SAM" id="SignalP"/>
    </source>
</evidence>
<keyword evidence="3" id="KW-1185">Reference proteome</keyword>
<gene>
    <name evidence="2" type="ORF">GCU85_08115</name>
</gene>
<name>A0A6N7EZX4_9GAMM</name>
<dbReference type="RefSeq" id="WP_152810681.1">
    <property type="nucleotide sequence ID" value="NZ_WHNW01000010.1"/>
</dbReference>
<proteinExistence type="predicted"/>
<accession>A0A6N7EZX4</accession>
<feature type="signal peptide" evidence="1">
    <location>
        <begin position="1"/>
        <end position="24"/>
    </location>
</feature>
<keyword evidence="1" id="KW-0732">Signal</keyword>
<protein>
    <recommendedName>
        <fullName evidence="4">Phospholipid transport system substrate-binding protein</fullName>
    </recommendedName>
</protein>
<dbReference type="EMBL" id="WHNW01000010">
    <property type="protein sequence ID" value="MPV86687.1"/>
    <property type="molecule type" value="Genomic_DNA"/>
</dbReference>
<evidence type="ECO:0008006" key="4">
    <source>
        <dbReference type="Google" id="ProtNLM"/>
    </source>
</evidence>
<dbReference type="AlphaFoldDB" id="A0A6N7EZX4"/>
<feature type="chain" id="PRO_5026757622" description="Phospholipid transport system substrate-binding protein" evidence="1">
    <location>
        <begin position="25"/>
        <end position="206"/>
    </location>
</feature>